<dbReference type="RefSeq" id="XP_056070801.1">
    <property type="nucleotide sequence ID" value="XM_056216554.1"/>
</dbReference>
<evidence type="ECO:0000259" key="3">
    <source>
        <dbReference type="Pfam" id="PF24883"/>
    </source>
</evidence>
<dbReference type="Pfam" id="PF24883">
    <property type="entry name" value="NPHP3_N"/>
    <property type="match status" value="1"/>
</dbReference>
<dbReference type="PANTHER" id="PTHR10039">
    <property type="entry name" value="AMELOGENIN"/>
    <property type="match status" value="1"/>
</dbReference>
<evidence type="ECO:0000313" key="5">
    <source>
        <dbReference type="Proteomes" id="UP001140513"/>
    </source>
</evidence>
<feature type="compositionally biased region" description="Basic and acidic residues" evidence="2">
    <location>
        <begin position="2055"/>
        <end position="2080"/>
    </location>
</feature>
<dbReference type="GeneID" id="80911323"/>
<dbReference type="Gene3D" id="3.40.50.300">
    <property type="entry name" value="P-loop containing nucleotide triphosphate hydrolases"/>
    <property type="match status" value="1"/>
</dbReference>
<sequence length="2087" mass="235595">MQSPTMTSSFASIDGLTTPPYSSKSFTYKKGGLNGYAGSRSASGNYSSINQVVHQGNNGYKSGVVQETVLALKKKSMAQLGAGVYQGVAGTTFIHRWDRVLIRALFFAEQLHNLDSAVRGFALDNHAAASLGYDHARLLLELGSENSAALDRAFAVFYKLSLSFSTILQRVELLASTATADVHEQLNLMYADLLSLVVDVAITFYKAVKGMSTSSVSIDIFETFGDTIDSFHSRRKKIVESLWSSQIEDQGLEAGEAIDFVTINRWLAPQDRVLATLSRDHTIVAENQAEFTCLWFQKPLTRFINGKDQFLHISGQSGSGKSTLAGSITDRLQRPISKKTYDTAYVSISASIPSQATSLALVKTLLFQLLNLRVGNLAMYYSLAWAYSECRNAASGQAYEELLWKALSDILKQPIEGGNDLIIVVDGIDELKGAQVPSKIVEKLLSIVAQGVRARLIVLSTPAVSTPSNGTRYEVTHRDIHDDIHAVILRSLIHNHHFHGKHPPEQETVLDNLIHAAKGSFLWAIIAGEILNLDKSSESFNKTLETLKSSQGDVQALVLKLFTYLPLTNDAKVLLSWLLTVERPLTVEEIESLFSIDVQRATMSHTTVDIHSTIQSLRPFVTTQEHIVRFKHPVIQFTLRDLAHQNRVQIPVKGSQTGVLLRILAYVKATLREKREPVVDGLDPHHAERLFHQHHFLEYIVRYWVDHFRQTPFYSSGLSEFKPSPELQHVFPDTTTMVLLEQVCWDTQLPASDAVERHTLVGGIRKRVFTENHFTVLQTYLTCASLYTTLSRPKDAQIYFFTSAKIGRTILSDIHPVTIECAVRFLKITDSLTTTTRTEIMTHREELLIVLITAYERQYGRSSELVIKTREALAQLYISIKEEERAHEIYRIIQEITIEHHGKHSHEAKELRGRLGVVLGKGKDDHDLETYKDSFFTDDDEEDRTINVFDTNQVIVWLRRAEEYFARGEIVLAEKTYVELWQQISHRCRTVQSVEWHEKHLDVTTAYSRFLISQKRTSESSSVLISVWRLYEQHQLAYSESIVTRLTAVAKTIKSLGHYAVALSIFKYASSYYKSVRKEESSHSTEISREISSTSTELIQQSLSSTTTITQTTGTVSDSVFQSIFQSIISSKTFDASTIALAKKLTTQYFEQRNWSASITVIKSTLDRTWRSFFAGSVHDVTLTTTFLKESVELIETLAEVFRQQRRIDKVEDVFVRFFRAVLSSPTTDKSIFEKAKTLLVTFYDKRGYPDNAISVFQDVLVVYRNVYGSTHELTIKTLYTLGSRCKSHPRNHPYWIDYYQQIVTSLNKESHHCHHDAMDAIIIVVTSYWEDRRYAEAVTVFGVLWNTFILKTKEYKQFTDSTFVQTLYERYFQCLEETGVSWSILHKTTKEYRETSLAIFGAESTIVAEATLSLARVTQRSEEHASEAISWYEQASKYKSISTSVTEIKQQLSSLYVRQLKSTSSSTVKAETIDRAITIHEEQYSEITKKYGYSHESSLTELRELTQLYHRQKKTDIAVRQLTTAVSSILTHESSSQKLIESASYIATSFQSVQQEQYCTQLIHELHRQICARDTRSVSKWSFDLTKTSRTTLVFLASLQYNLRKDLAITFSEILADLTAEYIYFEQFRQALAKGSVRNLLVVAAPLRTFLLSHHLPDSATFVEDEVLRVFLKRDAADLHPLSKESPRLFIVSILQYLGSRKSTNFNKAVILASNEHVASLNKAKRFPEAYDIANLAFLFASNHDGYNGLHSISHGFKLASLLVGKDGEKSPDANLRKKTLELSNRIVKKILEITKSLKINLAQVQITEMSQLAALLGEQQDYTTLEWLLTTLWHTRDAQRNWPASVLVNLGHRLVCARYLAGHPVKAIRLCEDIAYNMRRAHGPRAPVTIQTYELLAQLYTSTGLSYQSKAGTEKTGALATEHFKKALTVHEDILRLLVQDDADEDSDDDDTAAAMLAEHHSSVNGSVDGHFASSSSLDQSAVSIPNKGALALHHLHLLKLAFQRVGGWPKHYAEYERLNASLFREFGGKEVWKGAKGVETWSSKGYGAGKAESGEEKGVQQNGDKDGKALSLERKVEDEDDGEL</sequence>
<protein>
    <recommendedName>
        <fullName evidence="3">Nephrocystin 3-like N-terminal domain-containing protein</fullName>
    </recommendedName>
</protein>
<gene>
    <name evidence="4" type="ORF">N0V89_007793</name>
</gene>
<keyword evidence="5" id="KW-1185">Reference proteome</keyword>
<organism evidence="4 5">
    <name type="scientific">Didymosphaeria variabile</name>
    <dbReference type="NCBI Taxonomy" id="1932322"/>
    <lineage>
        <taxon>Eukaryota</taxon>
        <taxon>Fungi</taxon>
        <taxon>Dikarya</taxon>
        <taxon>Ascomycota</taxon>
        <taxon>Pezizomycotina</taxon>
        <taxon>Dothideomycetes</taxon>
        <taxon>Pleosporomycetidae</taxon>
        <taxon>Pleosporales</taxon>
        <taxon>Massarineae</taxon>
        <taxon>Didymosphaeriaceae</taxon>
        <taxon>Didymosphaeria</taxon>
    </lineage>
</organism>
<dbReference type="InterPro" id="IPR056884">
    <property type="entry name" value="NPHP3-like_N"/>
</dbReference>
<evidence type="ECO:0000313" key="4">
    <source>
        <dbReference type="EMBL" id="KAJ4352445.1"/>
    </source>
</evidence>
<dbReference type="PANTHER" id="PTHR10039:SF9">
    <property type="entry name" value="NACHT DOMAIN PROTEIN (AFU_ORTHOLOGUE AFUA_2G01760)"/>
    <property type="match status" value="1"/>
</dbReference>
<dbReference type="SUPFAM" id="SSF52540">
    <property type="entry name" value="P-loop containing nucleoside triphosphate hydrolases"/>
    <property type="match status" value="1"/>
</dbReference>
<dbReference type="EMBL" id="JAPEUX010000005">
    <property type="protein sequence ID" value="KAJ4352445.1"/>
    <property type="molecule type" value="Genomic_DNA"/>
</dbReference>
<dbReference type="Gene3D" id="1.25.40.10">
    <property type="entry name" value="Tetratricopeptide repeat domain"/>
    <property type="match status" value="2"/>
</dbReference>
<dbReference type="OrthoDB" id="2546325at2759"/>
<keyword evidence="1" id="KW-0677">Repeat</keyword>
<name>A0A9W8XM59_9PLEO</name>
<feature type="domain" description="Nephrocystin 3-like N-terminal" evidence="3">
    <location>
        <begin position="292"/>
        <end position="460"/>
    </location>
</feature>
<proteinExistence type="predicted"/>
<dbReference type="Proteomes" id="UP001140513">
    <property type="component" value="Unassembled WGS sequence"/>
</dbReference>
<comment type="caution">
    <text evidence="4">The sequence shown here is derived from an EMBL/GenBank/DDBJ whole genome shotgun (WGS) entry which is preliminary data.</text>
</comment>
<reference evidence="4" key="1">
    <citation type="submission" date="2022-10" db="EMBL/GenBank/DDBJ databases">
        <title>Tapping the CABI collections for fungal endophytes: first genome assemblies for Collariella, Neodidymelliopsis, Ascochyta clinopodiicola, Didymella pomorum, Didymosphaeria variabile, Neocosmospora piperis and Neocucurbitaria cava.</title>
        <authorList>
            <person name="Hill R."/>
        </authorList>
    </citation>
    <scope>NUCLEOTIDE SEQUENCE</scope>
    <source>
        <strain evidence="4">IMI 356815</strain>
    </source>
</reference>
<dbReference type="InterPro" id="IPR011990">
    <property type="entry name" value="TPR-like_helical_dom_sf"/>
</dbReference>
<evidence type="ECO:0000256" key="2">
    <source>
        <dbReference type="SAM" id="MobiDB-lite"/>
    </source>
</evidence>
<accession>A0A9W8XM59</accession>
<evidence type="ECO:0000256" key="1">
    <source>
        <dbReference type="ARBA" id="ARBA00022737"/>
    </source>
</evidence>
<feature type="region of interest" description="Disordered" evidence="2">
    <location>
        <begin position="2043"/>
        <end position="2087"/>
    </location>
</feature>
<dbReference type="InterPro" id="IPR027417">
    <property type="entry name" value="P-loop_NTPase"/>
</dbReference>
<feature type="compositionally biased region" description="Low complexity" evidence="2">
    <location>
        <begin position="2045"/>
        <end position="2054"/>
    </location>
</feature>